<dbReference type="Proteomes" id="UP000317318">
    <property type="component" value="Chromosome"/>
</dbReference>
<evidence type="ECO:0000313" key="2">
    <source>
        <dbReference type="Proteomes" id="UP000317318"/>
    </source>
</evidence>
<evidence type="ECO:0000313" key="1">
    <source>
        <dbReference type="EMBL" id="QDT36907.1"/>
    </source>
</evidence>
<organism evidence="1 2">
    <name type="scientific">Stratiformator vulcanicus</name>
    <dbReference type="NCBI Taxonomy" id="2527980"/>
    <lineage>
        <taxon>Bacteria</taxon>
        <taxon>Pseudomonadati</taxon>
        <taxon>Planctomycetota</taxon>
        <taxon>Planctomycetia</taxon>
        <taxon>Planctomycetales</taxon>
        <taxon>Planctomycetaceae</taxon>
        <taxon>Stratiformator</taxon>
    </lineage>
</organism>
<gene>
    <name evidence="1" type="ORF">Pan189_12710</name>
</gene>
<dbReference type="AlphaFoldDB" id="A0A517QZ32"/>
<dbReference type="KEGG" id="svp:Pan189_12710"/>
<sequence length="53" mass="5787">MGCHYSPNSVAEKSPVVDIKRILQADQFEPALKSEMGREGADTSAFIYLANSN</sequence>
<keyword evidence="2" id="KW-1185">Reference proteome</keyword>
<name>A0A517QZ32_9PLAN</name>
<accession>A0A517QZ32</accession>
<reference evidence="1 2" key="1">
    <citation type="submission" date="2019-02" db="EMBL/GenBank/DDBJ databases">
        <title>Deep-cultivation of Planctomycetes and their phenomic and genomic characterization uncovers novel biology.</title>
        <authorList>
            <person name="Wiegand S."/>
            <person name="Jogler M."/>
            <person name="Boedeker C."/>
            <person name="Pinto D."/>
            <person name="Vollmers J."/>
            <person name="Rivas-Marin E."/>
            <person name="Kohn T."/>
            <person name="Peeters S.H."/>
            <person name="Heuer A."/>
            <person name="Rast P."/>
            <person name="Oberbeckmann S."/>
            <person name="Bunk B."/>
            <person name="Jeske O."/>
            <person name="Meyerdierks A."/>
            <person name="Storesund J.E."/>
            <person name="Kallscheuer N."/>
            <person name="Luecker S."/>
            <person name="Lage O.M."/>
            <person name="Pohl T."/>
            <person name="Merkel B.J."/>
            <person name="Hornburger P."/>
            <person name="Mueller R.-W."/>
            <person name="Bruemmer F."/>
            <person name="Labrenz M."/>
            <person name="Spormann A.M."/>
            <person name="Op den Camp H."/>
            <person name="Overmann J."/>
            <person name="Amann R."/>
            <person name="Jetten M.S.M."/>
            <person name="Mascher T."/>
            <person name="Medema M.H."/>
            <person name="Devos D.P."/>
            <person name="Kaster A.-K."/>
            <person name="Ovreas L."/>
            <person name="Rohde M."/>
            <person name="Galperin M.Y."/>
            <person name="Jogler C."/>
        </authorList>
    </citation>
    <scope>NUCLEOTIDE SEQUENCE [LARGE SCALE GENOMIC DNA]</scope>
    <source>
        <strain evidence="1 2">Pan189</strain>
    </source>
</reference>
<protein>
    <submittedName>
        <fullName evidence="1">Uncharacterized protein</fullName>
    </submittedName>
</protein>
<dbReference type="EMBL" id="CP036268">
    <property type="protein sequence ID" value="QDT36907.1"/>
    <property type="molecule type" value="Genomic_DNA"/>
</dbReference>
<proteinExistence type="predicted"/>